<dbReference type="InterPro" id="IPR039297">
    <property type="entry name" value="COX7a"/>
</dbReference>
<comment type="subcellular location">
    <subcellularLocation>
        <location evidence="1">Mitochondrion inner membrane</location>
    </subcellularLocation>
</comment>
<keyword evidence="4" id="KW-0496">Mitochondrion</keyword>
<dbReference type="GO" id="GO:0005743">
    <property type="term" value="C:mitochondrial inner membrane"/>
    <property type="evidence" value="ECO:0007669"/>
    <property type="project" value="UniProtKB-SubCell"/>
</dbReference>
<evidence type="ECO:0000256" key="6">
    <source>
        <dbReference type="SAM" id="Phobius"/>
    </source>
</evidence>
<organism evidence="7">
    <name type="scientific">Amphimedon queenslandica</name>
    <name type="common">Sponge</name>
    <dbReference type="NCBI Taxonomy" id="400682"/>
    <lineage>
        <taxon>Eukaryota</taxon>
        <taxon>Metazoa</taxon>
        <taxon>Porifera</taxon>
        <taxon>Demospongiae</taxon>
        <taxon>Heteroscleromorpha</taxon>
        <taxon>Haplosclerida</taxon>
        <taxon>Niphatidae</taxon>
        <taxon>Amphimedon</taxon>
    </lineage>
</organism>
<dbReference type="EnsemblMetazoa" id="Aqu2.1.27284_001">
    <property type="protein sequence ID" value="Aqu2.1.27284_001"/>
    <property type="gene ID" value="Aqu2.1.27284"/>
</dbReference>
<protein>
    <recommendedName>
        <fullName evidence="8">Cytochrome c oxidase subunit 7A2</fullName>
    </recommendedName>
</protein>
<evidence type="ECO:0000256" key="1">
    <source>
        <dbReference type="ARBA" id="ARBA00004273"/>
    </source>
</evidence>
<dbReference type="SUPFAM" id="SSF81419">
    <property type="entry name" value="Mitochondrial cytochrome c oxidase subunit VIIa"/>
    <property type="match status" value="1"/>
</dbReference>
<keyword evidence="5 6" id="KW-0472">Membrane</keyword>
<evidence type="ECO:0000313" key="7">
    <source>
        <dbReference type="EnsemblMetazoa" id="Aqu2.1.27284_001"/>
    </source>
</evidence>
<evidence type="ECO:0000256" key="2">
    <source>
        <dbReference type="ARBA" id="ARBA00009331"/>
    </source>
</evidence>
<name>A0A1X7UH45_AMPQE</name>
<comment type="similarity">
    <text evidence="2">Belongs to the cytochrome c oxidase VIIa family.</text>
</comment>
<dbReference type="GO" id="GO:0045277">
    <property type="term" value="C:respiratory chain complex IV"/>
    <property type="evidence" value="ECO:0007669"/>
    <property type="project" value="InterPro"/>
</dbReference>
<sequence>MHPYAKRIKMYQRIFQNRTGPHHLRGGKADLLLYRSAVGACFFGLAAVSYTFYLMATNQMPKNS</sequence>
<evidence type="ECO:0000256" key="3">
    <source>
        <dbReference type="ARBA" id="ARBA00022792"/>
    </source>
</evidence>
<keyword evidence="3" id="KW-0999">Mitochondrion inner membrane</keyword>
<dbReference type="InParanoid" id="A0A1X7UH45"/>
<proteinExistence type="inferred from homology"/>
<evidence type="ECO:0000256" key="5">
    <source>
        <dbReference type="ARBA" id="ARBA00023136"/>
    </source>
</evidence>
<feature type="transmembrane region" description="Helical" evidence="6">
    <location>
        <begin position="32"/>
        <end position="56"/>
    </location>
</feature>
<dbReference type="Pfam" id="PF02238">
    <property type="entry name" value="COX7a"/>
    <property type="match status" value="1"/>
</dbReference>
<evidence type="ECO:0000256" key="4">
    <source>
        <dbReference type="ARBA" id="ARBA00023128"/>
    </source>
</evidence>
<dbReference type="Gene3D" id="4.10.91.10">
    <property type="entry name" value="Cytochrome c oxidase, subunit VIIa"/>
    <property type="match status" value="1"/>
</dbReference>
<dbReference type="InterPro" id="IPR036539">
    <property type="entry name" value="Cyt_c_oxidase_su7a_sf"/>
</dbReference>
<keyword evidence="6" id="KW-1133">Transmembrane helix</keyword>
<keyword evidence="6" id="KW-0812">Transmembrane</keyword>
<accession>A0A1X7UH45</accession>
<evidence type="ECO:0008006" key="8">
    <source>
        <dbReference type="Google" id="ProtNLM"/>
    </source>
</evidence>
<reference evidence="7" key="1">
    <citation type="submission" date="2017-05" db="UniProtKB">
        <authorList>
            <consortium name="EnsemblMetazoa"/>
        </authorList>
    </citation>
    <scope>IDENTIFICATION</scope>
</reference>
<dbReference type="AlphaFoldDB" id="A0A1X7UH45"/>
<dbReference type="GO" id="GO:0006123">
    <property type="term" value="P:mitochondrial electron transport, cytochrome c to oxygen"/>
    <property type="evidence" value="ECO:0007669"/>
    <property type="project" value="InterPro"/>
</dbReference>